<reference evidence="2 3" key="1">
    <citation type="submission" date="2024-09" db="EMBL/GenBank/DDBJ databases">
        <title>Floridaenema gen nov. (Aerosakkonemataceae, Aerosakkonematales ord. nov., Cyanobacteria) from benthic tropical and subtropical fresh waters, with the description of four new species.</title>
        <authorList>
            <person name="Moretto J.A."/>
            <person name="Berthold D.E."/>
            <person name="Lefler F.W."/>
            <person name="Huang I.-S."/>
            <person name="Laughinghouse H. IV."/>
        </authorList>
    </citation>
    <scope>NUCLEOTIDE SEQUENCE [LARGE SCALE GENOMIC DNA]</scope>
    <source>
        <strain evidence="2 3">BLCC-F50</strain>
    </source>
</reference>
<organism evidence="2 3">
    <name type="scientific">Floridaenema flaviceps BLCC-F50</name>
    <dbReference type="NCBI Taxonomy" id="3153642"/>
    <lineage>
        <taxon>Bacteria</taxon>
        <taxon>Bacillati</taxon>
        <taxon>Cyanobacteriota</taxon>
        <taxon>Cyanophyceae</taxon>
        <taxon>Oscillatoriophycideae</taxon>
        <taxon>Aerosakkonematales</taxon>
        <taxon>Aerosakkonemataceae</taxon>
        <taxon>Floridanema</taxon>
        <taxon>Floridanema flaviceps</taxon>
    </lineage>
</organism>
<feature type="transmembrane region" description="Helical" evidence="1">
    <location>
        <begin position="148"/>
        <end position="167"/>
    </location>
</feature>
<proteinExistence type="predicted"/>
<comment type="caution">
    <text evidence="2">The sequence shown here is derived from an EMBL/GenBank/DDBJ whole genome shotgun (WGS) entry which is preliminary data.</text>
</comment>
<name>A0ABV4XUK3_9CYAN</name>
<dbReference type="EMBL" id="JBHFNR010000156">
    <property type="protein sequence ID" value="MFB2895408.1"/>
    <property type="molecule type" value="Genomic_DNA"/>
</dbReference>
<keyword evidence="1" id="KW-0472">Membrane</keyword>
<dbReference type="Proteomes" id="UP001576784">
    <property type="component" value="Unassembled WGS sequence"/>
</dbReference>
<feature type="transmembrane region" description="Helical" evidence="1">
    <location>
        <begin position="179"/>
        <end position="200"/>
    </location>
</feature>
<evidence type="ECO:0000256" key="1">
    <source>
        <dbReference type="SAM" id="Phobius"/>
    </source>
</evidence>
<gene>
    <name evidence="2" type="ORF">ACE1CI_21095</name>
</gene>
<keyword evidence="3" id="KW-1185">Reference proteome</keyword>
<dbReference type="RefSeq" id="WP_413265045.1">
    <property type="nucleotide sequence ID" value="NZ_JBHFNR010000156.1"/>
</dbReference>
<keyword evidence="1" id="KW-1133">Transmembrane helix</keyword>
<evidence type="ECO:0000313" key="2">
    <source>
        <dbReference type="EMBL" id="MFB2895408.1"/>
    </source>
</evidence>
<keyword evidence="1" id="KW-0812">Transmembrane</keyword>
<evidence type="ECO:0008006" key="4">
    <source>
        <dbReference type="Google" id="ProtNLM"/>
    </source>
</evidence>
<sequence>MTLSFLAQSHDNISPDTLINNGEKLTSQAERQQLTSEIFKLISEKTKQLDKPSITIYYTSPKFVIKIIPSKNNKDELNRLAPVYIYGNLSEAASTLDPRIRAKEICKEVAILIKKDNIDRELDEDTMKEIEKWLAQTMEKKIRTTAQIRISVLIIIIVIPTIVGGILQSQLGETSLNTFQTFSWISLNNVLLILGIDFLLSKPPLKSRKK</sequence>
<protein>
    <recommendedName>
        <fullName evidence="4">TPM domain-containing protein</fullName>
    </recommendedName>
</protein>
<accession>A0ABV4XUK3</accession>
<evidence type="ECO:0000313" key="3">
    <source>
        <dbReference type="Proteomes" id="UP001576784"/>
    </source>
</evidence>